<proteinExistence type="predicted"/>
<accession>A0A9W8CBI4</accession>
<dbReference type="Proteomes" id="UP001059041">
    <property type="component" value="Linkage Group LG1"/>
</dbReference>
<dbReference type="AlphaFoldDB" id="A0A9W8CBI4"/>
<comment type="caution">
    <text evidence="1">The sequence shown here is derived from an EMBL/GenBank/DDBJ whole genome shotgun (WGS) entry which is preliminary data.</text>
</comment>
<evidence type="ECO:0000313" key="2">
    <source>
        <dbReference type="Proteomes" id="UP001059041"/>
    </source>
</evidence>
<reference evidence="1" key="1">
    <citation type="submission" date="2021-02" db="EMBL/GenBank/DDBJ databases">
        <title>Comparative genomics reveals that relaxation of natural selection precedes convergent phenotypic evolution of cavefish.</title>
        <authorList>
            <person name="Peng Z."/>
        </authorList>
    </citation>
    <scope>NUCLEOTIDE SEQUENCE</scope>
    <source>
        <tissue evidence="1">Muscle</tissue>
    </source>
</reference>
<organism evidence="1 2">
    <name type="scientific">Triplophysa rosa</name>
    <name type="common">Cave loach</name>
    <dbReference type="NCBI Taxonomy" id="992332"/>
    <lineage>
        <taxon>Eukaryota</taxon>
        <taxon>Metazoa</taxon>
        <taxon>Chordata</taxon>
        <taxon>Craniata</taxon>
        <taxon>Vertebrata</taxon>
        <taxon>Euteleostomi</taxon>
        <taxon>Actinopterygii</taxon>
        <taxon>Neopterygii</taxon>
        <taxon>Teleostei</taxon>
        <taxon>Ostariophysi</taxon>
        <taxon>Cypriniformes</taxon>
        <taxon>Nemacheilidae</taxon>
        <taxon>Triplophysa</taxon>
    </lineage>
</organism>
<feature type="non-terminal residue" evidence="1">
    <location>
        <position position="82"/>
    </location>
</feature>
<name>A0A9W8CBI4_TRIRA</name>
<sequence>GVLLGVPQYDITEMYSALTSRGRPTEASLQHILMTHPVYRTLLTDYLRFNGLTTADGNHNGIVNGKNKGFYNGHKTTNHLLK</sequence>
<dbReference type="EMBL" id="JAFHDT010000001">
    <property type="protein sequence ID" value="KAI7814601.1"/>
    <property type="molecule type" value="Genomic_DNA"/>
</dbReference>
<evidence type="ECO:0000313" key="1">
    <source>
        <dbReference type="EMBL" id="KAI7814601.1"/>
    </source>
</evidence>
<protein>
    <submittedName>
        <fullName evidence="1">Uncharacterized protein</fullName>
    </submittedName>
</protein>
<keyword evidence="2" id="KW-1185">Reference proteome</keyword>
<gene>
    <name evidence="1" type="ORF">IRJ41_022824</name>
</gene>